<evidence type="ECO:0000313" key="10">
    <source>
        <dbReference type="Proteomes" id="UP001528040"/>
    </source>
</evidence>
<dbReference type="EMBL" id="JAQIIO010000006">
    <property type="protein sequence ID" value="MDA5094843.1"/>
    <property type="molecule type" value="Genomic_DNA"/>
</dbReference>
<name>A0ABT4W2U8_9RHOB</name>
<comment type="similarity">
    <text evidence="2">Belongs to the OmpP1/FadL family.</text>
</comment>
<evidence type="ECO:0000256" key="4">
    <source>
        <dbReference type="ARBA" id="ARBA00022692"/>
    </source>
</evidence>
<dbReference type="RefSeq" id="WP_271054551.1">
    <property type="nucleotide sequence ID" value="NZ_JAQIIO010000006.1"/>
</dbReference>
<dbReference type="Pfam" id="PF03349">
    <property type="entry name" value="Toluene_X"/>
    <property type="match status" value="1"/>
</dbReference>
<reference evidence="9 10" key="1">
    <citation type="submission" date="2023-01" db="EMBL/GenBank/DDBJ databases">
        <authorList>
            <person name="Yoon J.-W."/>
        </authorList>
    </citation>
    <scope>NUCLEOTIDE SEQUENCE [LARGE SCALE GENOMIC DNA]</scope>
    <source>
        <strain evidence="9 10">KMU-50</strain>
    </source>
</reference>
<evidence type="ECO:0000256" key="3">
    <source>
        <dbReference type="ARBA" id="ARBA00022452"/>
    </source>
</evidence>
<comment type="subcellular location">
    <subcellularLocation>
        <location evidence="1">Cell outer membrane</location>
        <topology evidence="1">Multi-pass membrane protein</topology>
    </subcellularLocation>
</comment>
<dbReference type="PANTHER" id="PTHR35093:SF8">
    <property type="entry name" value="OUTER MEMBRANE PROTEIN NMB0088-RELATED"/>
    <property type="match status" value="1"/>
</dbReference>
<protein>
    <submittedName>
        <fullName evidence="9">Transporter</fullName>
    </submittedName>
</protein>
<proteinExistence type="inferred from homology"/>
<comment type="caution">
    <text evidence="9">The sequence shown here is derived from an EMBL/GenBank/DDBJ whole genome shotgun (WGS) entry which is preliminary data.</text>
</comment>
<keyword evidence="3" id="KW-1134">Transmembrane beta strand</keyword>
<feature type="chain" id="PRO_5045368235" evidence="8">
    <location>
        <begin position="21"/>
        <end position="359"/>
    </location>
</feature>
<accession>A0ABT4W2U8</accession>
<feature type="signal peptide" evidence="8">
    <location>
        <begin position="1"/>
        <end position="20"/>
    </location>
</feature>
<evidence type="ECO:0000256" key="7">
    <source>
        <dbReference type="ARBA" id="ARBA00023237"/>
    </source>
</evidence>
<dbReference type="Gene3D" id="2.40.160.60">
    <property type="entry name" value="Outer membrane protein transport protein (OMPP1/FadL/TodX)"/>
    <property type="match status" value="1"/>
</dbReference>
<keyword evidence="7" id="KW-0998">Cell outer membrane</keyword>
<evidence type="ECO:0000256" key="5">
    <source>
        <dbReference type="ARBA" id="ARBA00022729"/>
    </source>
</evidence>
<sequence>MKGISLTAATVALTATTAMAGGIDRSGQDISILFEDGNHVKMGFASVNPDVPGAGGAFATQSAISFNSLSFAVKKQFTEKLGFALIVDEPYGADIRYVDGPLAALGAPLPGLDINGRALVGSKAVTALGRYEFGNGFSLHGGARMQKVDGQILAGAGLLDASSKWDVGYTGGAAYEIPDIALRVALTYNSAITHDLTGTHSNQPYGLTAADPATGSVRIPESINLDFQTGIAANTLLFGKIRHVKWEGTTLTSTKGGADTDWVEFTEDSTTFELGLGRKLNDNWSVAATIGYEKGSDTGTTFLAPTGTSTSFGLGASYTQDAYKISAGLKYINFDQKTVNGVPFEGDALAGGMSIDFMF</sequence>
<evidence type="ECO:0000256" key="6">
    <source>
        <dbReference type="ARBA" id="ARBA00023136"/>
    </source>
</evidence>
<evidence type="ECO:0000256" key="8">
    <source>
        <dbReference type="SAM" id="SignalP"/>
    </source>
</evidence>
<dbReference type="SUPFAM" id="SSF56935">
    <property type="entry name" value="Porins"/>
    <property type="match status" value="1"/>
</dbReference>
<gene>
    <name evidence="9" type="ORF">O2N63_12180</name>
</gene>
<dbReference type="InterPro" id="IPR005017">
    <property type="entry name" value="OMPP1/FadL/TodX"/>
</dbReference>
<organism evidence="9 10">
    <name type="scientific">Aliiroseovarius salicola</name>
    <dbReference type="NCBI Taxonomy" id="3009082"/>
    <lineage>
        <taxon>Bacteria</taxon>
        <taxon>Pseudomonadati</taxon>
        <taxon>Pseudomonadota</taxon>
        <taxon>Alphaproteobacteria</taxon>
        <taxon>Rhodobacterales</taxon>
        <taxon>Paracoccaceae</taxon>
        <taxon>Aliiroseovarius</taxon>
    </lineage>
</organism>
<dbReference type="PANTHER" id="PTHR35093">
    <property type="entry name" value="OUTER MEMBRANE PROTEIN NMB0088-RELATED"/>
    <property type="match status" value="1"/>
</dbReference>
<keyword evidence="4" id="KW-0812">Transmembrane</keyword>
<keyword evidence="5 8" id="KW-0732">Signal</keyword>
<evidence type="ECO:0000256" key="1">
    <source>
        <dbReference type="ARBA" id="ARBA00004571"/>
    </source>
</evidence>
<dbReference type="Proteomes" id="UP001528040">
    <property type="component" value="Unassembled WGS sequence"/>
</dbReference>
<keyword evidence="10" id="KW-1185">Reference proteome</keyword>
<evidence type="ECO:0000256" key="2">
    <source>
        <dbReference type="ARBA" id="ARBA00008163"/>
    </source>
</evidence>
<keyword evidence="6" id="KW-0472">Membrane</keyword>
<evidence type="ECO:0000313" key="9">
    <source>
        <dbReference type="EMBL" id="MDA5094843.1"/>
    </source>
</evidence>